<reference evidence="3" key="1">
    <citation type="journal article" date="2014" name="Science">
        <title>Ancient hybridizations among the ancestral genomes of bread wheat.</title>
        <authorList>
            <consortium name="International Wheat Genome Sequencing Consortium,"/>
            <person name="Marcussen T."/>
            <person name="Sandve S.R."/>
            <person name="Heier L."/>
            <person name="Spannagl M."/>
            <person name="Pfeifer M."/>
            <person name="Jakobsen K.S."/>
            <person name="Wulff B.B."/>
            <person name="Steuernagel B."/>
            <person name="Mayer K.F."/>
            <person name="Olsen O.A."/>
        </authorList>
    </citation>
    <scope>NUCLEOTIDE SEQUENCE [LARGE SCALE GENOMIC DNA]</scope>
    <source>
        <strain evidence="3">cv. AL8/78</strain>
    </source>
</reference>
<reference evidence="2" key="5">
    <citation type="journal article" date="2021" name="G3 (Bethesda)">
        <title>Aegilops tauschii genome assembly Aet v5.0 features greater sequence contiguity and improved annotation.</title>
        <authorList>
            <person name="Wang L."/>
            <person name="Zhu T."/>
            <person name="Rodriguez J.C."/>
            <person name="Deal K.R."/>
            <person name="Dubcovsky J."/>
            <person name="McGuire P.E."/>
            <person name="Lux T."/>
            <person name="Spannagl M."/>
            <person name="Mayer K.F.X."/>
            <person name="Baldrich P."/>
            <person name="Meyers B.C."/>
            <person name="Huo N."/>
            <person name="Gu Y.Q."/>
            <person name="Zhou H."/>
            <person name="Devos K.M."/>
            <person name="Bennetzen J.L."/>
            <person name="Unver T."/>
            <person name="Budak H."/>
            <person name="Gulick P.J."/>
            <person name="Galiba G."/>
            <person name="Kalapos B."/>
            <person name="Nelson D.R."/>
            <person name="Li P."/>
            <person name="You F.M."/>
            <person name="Luo M.C."/>
            <person name="Dvorak J."/>
        </authorList>
    </citation>
    <scope>NUCLEOTIDE SEQUENCE [LARGE SCALE GENOMIC DNA]</scope>
    <source>
        <strain evidence="2">cv. AL8/78</strain>
    </source>
</reference>
<feature type="domain" description="DUF4057" evidence="1">
    <location>
        <begin position="36"/>
        <end position="81"/>
    </location>
</feature>
<sequence length="108" mass="11900">MAGLTSTSHDLVLEDKIVLANNSVSRDVIYNVDEAMKQCFSPEWKERTCSGVFAAGGEVEEVESGYALATSTRTASKNYQDAFVFCTVCWNCLSVRLALMLLLKACYI</sequence>
<reference evidence="2" key="3">
    <citation type="journal article" date="2017" name="Nature">
        <title>Genome sequence of the progenitor of the wheat D genome Aegilops tauschii.</title>
        <authorList>
            <person name="Luo M.C."/>
            <person name="Gu Y.Q."/>
            <person name="Puiu D."/>
            <person name="Wang H."/>
            <person name="Twardziok S.O."/>
            <person name="Deal K.R."/>
            <person name="Huo N."/>
            <person name="Zhu T."/>
            <person name="Wang L."/>
            <person name="Wang Y."/>
            <person name="McGuire P.E."/>
            <person name="Liu S."/>
            <person name="Long H."/>
            <person name="Ramasamy R.K."/>
            <person name="Rodriguez J.C."/>
            <person name="Van S.L."/>
            <person name="Yuan L."/>
            <person name="Wang Z."/>
            <person name="Xia Z."/>
            <person name="Xiao L."/>
            <person name="Anderson O.D."/>
            <person name="Ouyang S."/>
            <person name="Liang Y."/>
            <person name="Zimin A.V."/>
            <person name="Pertea G."/>
            <person name="Qi P."/>
            <person name="Bennetzen J.L."/>
            <person name="Dai X."/>
            <person name="Dawson M.W."/>
            <person name="Muller H.G."/>
            <person name="Kugler K."/>
            <person name="Rivarola-Duarte L."/>
            <person name="Spannagl M."/>
            <person name="Mayer K.F.X."/>
            <person name="Lu F.H."/>
            <person name="Bevan M.W."/>
            <person name="Leroy P."/>
            <person name="Li P."/>
            <person name="You F.M."/>
            <person name="Sun Q."/>
            <person name="Liu Z."/>
            <person name="Lyons E."/>
            <person name="Wicker T."/>
            <person name="Salzberg S.L."/>
            <person name="Devos K.M."/>
            <person name="Dvorak J."/>
        </authorList>
    </citation>
    <scope>NUCLEOTIDE SEQUENCE [LARGE SCALE GENOMIC DNA]</scope>
    <source>
        <strain evidence="2">cv. AL8/78</strain>
    </source>
</reference>
<evidence type="ECO:0000313" key="3">
    <source>
        <dbReference type="Proteomes" id="UP000015105"/>
    </source>
</evidence>
<dbReference type="AlphaFoldDB" id="A0A453L4T7"/>
<dbReference type="Proteomes" id="UP000015105">
    <property type="component" value="Chromosome 5D"/>
</dbReference>
<dbReference type="EnsemblPlants" id="AET5Gv20629900.7">
    <property type="protein sequence ID" value="AET5Gv20629900.7"/>
    <property type="gene ID" value="AET5Gv20629900"/>
</dbReference>
<dbReference type="EnsemblPlants" id="AET5Gv20629900.2">
    <property type="protein sequence ID" value="AET5Gv20629900.2"/>
    <property type="gene ID" value="AET5Gv20629900"/>
</dbReference>
<dbReference type="EnsemblPlants" id="AET5Gv20629900.3">
    <property type="protein sequence ID" value="AET5Gv20629900.3"/>
    <property type="gene ID" value="AET5Gv20629900"/>
</dbReference>
<dbReference type="Gramene" id="AET5Gv20629900.7">
    <property type="protein sequence ID" value="AET5Gv20629900.7"/>
    <property type="gene ID" value="AET5Gv20629900"/>
</dbReference>
<reference evidence="2" key="4">
    <citation type="submission" date="2019-03" db="UniProtKB">
        <authorList>
            <consortium name="EnsemblPlants"/>
        </authorList>
    </citation>
    <scope>IDENTIFICATION</scope>
</reference>
<accession>A0A453L4T7</accession>
<reference evidence="3" key="2">
    <citation type="journal article" date="2017" name="Nat. Plants">
        <title>The Aegilops tauschii genome reveals multiple impacts of transposons.</title>
        <authorList>
            <person name="Zhao G."/>
            <person name="Zou C."/>
            <person name="Li K."/>
            <person name="Wang K."/>
            <person name="Li T."/>
            <person name="Gao L."/>
            <person name="Zhang X."/>
            <person name="Wang H."/>
            <person name="Yang Z."/>
            <person name="Liu X."/>
            <person name="Jiang W."/>
            <person name="Mao L."/>
            <person name="Kong X."/>
            <person name="Jiao Y."/>
            <person name="Jia J."/>
        </authorList>
    </citation>
    <scope>NUCLEOTIDE SEQUENCE [LARGE SCALE GENOMIC DNA]</scope>
    <source>
        <strain evidence="3">cv. AL8/78</strain>
    </source>
</reference>
<dbReference type="EnsemblPlants" id="AET5Gv20629900.1">
    <property type="protein sequence ID" value="AET5Gv20629900.1"/>
    <property type="gene ID" value="AET5Gv20629900"/>
</dbReference>
<dbReference type="Gramene" id="AET5Gv20629900.5">
    <property type="protein sequence ID" value="AET5Gv20629900.5"/>
    <property type="gene ID" value="AET5Gv20629900"/>
</dbReference>
<dbReference type="Pfam" id="PF13266">
    <property type="entry name" value="DUF4057"/>
    <property type="match status" value="1"/>
</dbReference>
<dbReference type="EnsemblPlants" id="AET5Gv20629900.6">
    <property type="protein sequence ID" value="AET5Gv20629900.6"/>
    <property type="gene ID" value="AET5Gv20629900"/>
</dbReference>
<dbReference type="Gramene" id="AET5Gv20629900.1">
    <property type="protein sequence ID" value="AET5Gv20629900.1"/>
    <property type="gene ID" value="AET5Gv20629900"/>
</dbReference>
<evidence type="ECO:0000259" key="1">
    <source>
        <dbReference type="Pfam" id="PF13266"/>
    </source>
</evidence>
<dbReference type="Gramene" id="AET5Gv20629900.6">
    <property type="protein sequence ID" value="AET5Gv20629900.6"/>
    <property type="gene ID" value="AET5Gv20629900"/>
</dbReference>
<proteinExistence type="predicted"/>
<protein>
    <recommendedName>
        <fullName evidence="1">DUF4057 domain-containing protein</fullName>
    </recommendedName>
</protein>
<organism evidence="2 3">
    <name type="scientific">Aegilops tauschii subsp. strangulata</name>
    <name type="common">Goatgrass</name>
    <dbReference type="NCBI Taxonomy" id="200361"/>
    <lineage>
        <taxon>Eukaryota</taxon>
        <taxon>Viridiplantae</taxon>
        <taxon>Streptophyta</taxon>
        <taxon>Embryophyta</taxon>
        <taxon>Tracheophyta</taxon>
        <taxon>Spermatophyta</taxon>
        <taxon>Magnoliopsida</taxon>
        <taxon>Liliopsida</taxon>
        <taxon>Poales</taxon>
        <taxon>Poaceae</taxon>
        <taxon>BOP clade</taxon>
        <taxon>Pooideae</taxon>
        <taxon>Triticodae</taxon>
        <taxon>Triticeae</taxon>
        <taxon>Triticinae</taxon>
        <taxon>Aegilops</taxon>
    </lineage>
</organism>
<keyword evidence="3" id="KW-1185">Reference proteome</keyword>
<dbReference type="Gramene" id="AET5Gv20629900.3">
    <property type="protein sequence ID" value="AET5Gv20629900.3"/>
    <property type="gene ID" value="AET5Gv20629900"/>
</dbReference>
<dbReference type="EnsemblPlants" id="AET5Gv20629900.5">
    <property type="protein sequence ID" value="AET5Gv20629900.5"/>
    <property type="gene ID" value="AET5Gv20629900"/>
</dbReference>
<name>A0A453L4T7_AEGTS</name>
<dbReference type="Gramene" id="AET5Gv20629900.2">
    <property type="protein sequence ID" value="AET5Gv20629900.2"/>
    <property type="gene ID" value="AET5Gv20629900"/>
</dbReference>
<evidence type="ECO:0000313" key="2">
    <source>
        <dbReference type="EnsemblPlants" id="AET5Gv20629900.5"/>
    </source>
</evidence>
<dbReference type="InterPro" id="IPR025131">
    <property type="entry name" value="DUF4057"/>
</dbReference>